<dbReference type="AlphaFoldDB" id="D2RDJ0"/>
<dbReference type="PaxDb" id="572546-Arcpr_1126"/>
<sequence>MAWLREVKREKNNRRHNLKVKPSEIIKAYGLGKPIHYTECWYCPLFYRYSYCPYRFWLGTQLYCIRKAVKIDNRLKHGLNL</sequence>
<protein>
    <submittedName>
        <fullName evidence="1">Uncharacterized protein</fullName>
    </submittedName>
</protein>
<dbReference type="GeneID" id="8739806"/>
<dbReference type="RefSeq" id="WP_012940520.1">
    <property type="nucleotide sequence ID" value="NC_013741.1"/>
</dbReference>
<keyword evidence="2" id="KW-1185">Reference proteome</keyword>
<organism evidence="1 2">
    <name type="scientific">Archaeoglobus profundus (strain DSM 5631 / JCM 9629 / NBRC 100127 / Av18)</name>
    <dbReference type="NCBI Taxonomy" id="572546"/>
    <lineage>
        <taxon>Archaea</taxon>
        <taxon>Methanobacteriati</taxon>
        <taxon>Methanobacteriota</taxon>
        <taxon>Archaeoglobi</taxon>
        <taxon>Archaeoglobales</taxon>
        <taxon>Archaeoglobaceae</taxon>
        <taxon>Archaeoglobus</taxon>
    </lineage>
</organism>
<evidence type="ECO:0000313" key="1">
    <source>
        <dbReference type="EMBL" id="ADB58184.1"/>
    </source>
</evidence>
<name>D2RDJ0_ARCPA</name>
<dbReference type="KEGG" id="apo:Arcpr_1126"/>
<proteinExistence type="predicted"/>
<dbReference type="EMBL" id="CP001857">
    <property type="protein sequence ID" value="ADB58184.1"/>
    <property type="molecule type" value="Genomic_DNA"/>
</dbReference>
<reference evidence="1 2" key="1">
    <citation type="journal article" date="2010" name="Stand. Genomic Sci.">
        <title>Complete genome sequence of Archaeoglobus profundus type strain (AV18).</title>
        <authorList>
            <person name="von Jan M."/>
            <person name="Lapidus A."/>
            <person name="Del Rio T.G."/>
            <person name="Copeland A."/>
            <person name="Tice H."/>
            <person name="Cheng J.F."/>
            <person name="Lucas S."/>
            <person name="Chen F."/>
            <person name="Nolan M."/>
            <person name="Goodwin L."/>
            <person name="Han C."/>
            <person name="Pitluck S."/>
            <person name="Liolios K."/>
            <person name="Ivanova N."/>
            <person name="Mavromatis K."/>
            <person name="Ovchinnikova G."/>
            <person name="Chertkov O."/>
            <person name="Pati A."/>
            <person name="Chen A."/>
            <person name="Palaniappan K."/>
            <person name="Land M."/>
            <person name="Hauser L."/>
            <person name="Chang Y.J."/>
            <person name="Jeffries C.D."/>
            <person name="Saunders E."/>
            <person name="Brettin T."/>
            <person name="Detter J.C."/>
            <person name="Chain P."/>
            <person name="Eichinger K."/>
            <person name="Huber H."/>
            <person name="Spring S."/>
            <person name="Rohde M."/>
            <person name="Goker M."/>
            <person name="Wirth R."/>
            <person name="Woyke T."/>
            <person name="Bristow J."/>
            <person name="Eisen J.A."/>
            <person name="Markowitz V."/>
            <person name="Hugenholtz P."/>
            <person name="Kyrpides N.C."/>
            <person name="Klenk H.P."/>
        </authorList>
    </citation>
    <scope>NUCLEOTIDE SEQUENCE [LARGE SCALE GENOMIC DNA]</scope>
    <source>
        <strain evidence="2">DSM 5631 / JCM 9629 / NBRC 100127 / Av18</strain>
    </source>
</reference>
<dbReference type="eggNOG" id="arCOG10220">
    <property type="taxonomic scope" value="Archaea"/>
</dbReference>
<dbReference type="Proteomes" id="UP000001901">
    <property type="component" value="Chromosome"/>
</dbReference>
<evidence type="ECO:0000313" key="2">
    <source>
        <dbReference type="Proteomes" id="UP000001901"/>
    </source>
</evidence>
<dbReference type="HOGENOM" id="CLU_2565522_0_0_2"/>
<dbReference type="STRING" id="572546.Arcpr_1126"/>
<accession>D2RDJ0</accession>
<gene>
    <name evidence="1" type="ordered locus">Arcpr_1126</name>
</gene>